<dbReference type="SUPFAM" id="SSF48452">
    <property type="entry name" value="TPR-like"/>
    <property type="match status" value="1"/>
</dbReference>
<dbReference type="KEGG" id="lak:106179333"/>
<keyword evidence="3" id="KW-0677">Repeat</keyword>
<dbReference type="PANTHER" id="PTHR16263:SF4">
    <property type="entry name" value="TETRATRICOPEPTIDE REPEAT PROTEIN 38"/>
    <property type="match status" value="1"/>
</dbReference>
<accession>A0A1S3K804</accession>
<dbReference type="Proteomes" id="UP000085678">
    <property type="component" value="Unplaced"/>
</dbReference>
<evidence type="ECO:0000256" key="4">
    <source>
        <dbReference type="ARBA" id="ARBA00022803"/>
    </source>
</evidence>
<evidence type="ECO:0000313" key="6">
    <source>
        <dbReference type="RefSeq" id="XP_013418391.1"/>
    </source>
</evidence>
<sequence length="464" mass="52136">MHSHWRDCQAWRREGLPLSTTSNDACKMYDAVLTQYVGWYEDPSVGGIQKAIENMATADPNFVMAHVMANGLTLLAGNKSIAHDPVMQAAVAKMAQLAAKNNITDRERNHVSAVKLWAEGDTPGACKIWEDILLDHPTDLLALKMAADTYFFNGMKPEMRDSVSRVLPSWKPSIPLYGYLTGMHAFTLEETYLYDEAVKTANKALNINPKDGFATHAISHVYEMRGEHNKGIDLMSSNERDWVTCRAIAGHCYWHWAVYHVEKGEYEKALDIFDAELGKRCNDGNMLDLTDACSMLYRLEMEGVNVGERWNEILETCQSHVGDHVQCFTDAHILMALLGAKEKEIAKQMMDSIKSFAVKGRGHNHEVAAEVGVPLCEAFEAYDNGDFGKAVDLLYPIRYKVIKIGGSHAQRDVFNLFLIQAALKSQEKKHHKIARILLNERKALKENSPMTDRLIQKALALHAD</sequence>
<proteinExistence type="inferred from homology"/>
<dbReference type="PANTHER" id="PTHR16263">
    <property type="entry name" value="TETRATRICOPEPTIDE REPEAT PROTEIN 38"/>
    <property type="match status" value="1"/>
</dbReference>
<protein>
    <recommendedName>
        <fullName evidence="2">Tetratricopeptide repeat protein 38</fullName>
    </recommendedName>
</protein>
<evidence type="ECO:0000256" key="3">
    <source>
        <dbReference type="ARBA" id="ARBA00022737"/>
    </source>
</evidence>
<comment type="similarity">
    <text evidence="1">Belongs to the TTC38 family.</text>
</comment>
<evidence type="ECO:0000313" key="5">
    <source>
        <dbReference type="Proteomes" id="UP000085678"/>
    </source>
</evidence>
<organism evidence="5 6">
    <name type="scientific">Lingula anatina</name>
    <name type="common">Brachiopod</name>
    <name type="synonym">Lingula unguis</name>
    <dbReference type="NCBI Taxonomy" id="7574"/>
    <lineage>
        <taxon>Eukaryota</taxon>
        <taxon>Metazoa</taxon>
        <taxon>Spiralia</taxon>
        <taxon>Lophotrochozoa</taxon>
        <taxon>Brachiopoda</taxon>
        <taxon>Linguliformea</taxon>
        <taxon>Lingulata</taxon>
        <taxon>Lingulida</taxon>
        <taxon>Linguloidea</taxon>
        <taxon>Lingulidae</taxon>
        <taxon>Lingula</taxon>
    </lineage>
</organism>
<dbReference type="OrthoDB" id="1427555at2759"/>
<dbReference type="RefSeq" id="XP_023933213.1">
    <property type="nucleotide sequence ID" value="XM_024077445.1"/>
</dbReference>
<dbReference type="GeneID" id="106179333"/>
<reference evidence="6 7" key="1">
    <citation type="submission" date="2025-04" db="UniProtKB">
        <authorList>
            <consortium name="RefSeq"/>
        </authorList>
    </citation>
    <scope>IDENTIFICATION</scope>
    <source>
        <tissue evidence="6 7">Gonads</tissue>
    </source>
</reference>
<dbReference type="InterPro" id="IPR011990">
    <property type="entry name" value="TPR-like_helical_dom_sf"/>
</dbReference>
<evidence type="ECO:0000256" key="1">
    <source>
        <dbReference type="ARBA" id="ARBA00005857"/>
    </source>
</evidence>
<keyword evidence="5" id="KW-1185">Reference proteome</keyword>
<dbReference type="InterPro" id="IPR033891">
    <property type="entry name" value="TTC38"/>
</dbReference>
<dbReference type="RefSeq" id="XP_013418391.1">
    <property type="nucleotide sequence ID" value="XM_013562937.1"/>
</dbReference>
<name>A0A1S3K804_LINAN</name>
<gene>
    <name evidence="6 7" type="primary">LOC106179333</name>
</gene>
<keyword evidence="4" id="KW-0802">TPR repeat</keyword>
<evidence type="ECO:0000256" key="2">
    <source>
        <dbReference type="ARBA" id="ARBA00019992"/>
    </source>
</evidence>
<dbReference type="AlphaFoldDB" id="A0A1S3K804"/>
<dbReference type="Gene3D" id="1.25.40.10">
    <property type="entry name" value="Tetratricopeptide repeat domain"/>
    <property type="match status" value="1"/>
</dbReference>
<evidence type="ECO:0000313" key="7">
    <source>
        <dbReference type="RefSeq" id="XP_023933213.1"/>
    </source>
</evidence>
<dbReference type="CDD" id="cd05804">
    <property type="entry name" value="StaR_like"/>
    <property type="match status" value="1"/>
</dbReference>